<dbReference type="Pfam" id="PF07862">
    <property type="entry name" value="Nif11"/>
    <property type="match status" value="1"/>
</dbReference>
<dbReference type="InterPro" id="IPR012903">
    <property type="entry name" value="Nif11"/>
</dbReference>
<accession>B8HQG8</accession>
<sequence>MNLPLEQFKQQVLQDPTLSEQFKAASSPDEFVNLAVQLGQQLGYSFTAEDIQTALAEQSAAGQTQELDDSQLEAIAGGLDLNPTYGADCKPGTVDKCATYSCPFPR</sequence>
<dbReference type="STRING" id="395961.Cyan7425_1588"/>
<dbReference type="KEGG" id="cyn:Cyan7425_1588"/>
<dbReference type="EMBL" id="CP001344">
    <property type="protein sequence ID" value="ACL43958.1"/>
    <property type="molecule type" value="Genomic_DNA"/>
</dbReference>
<protein>
    <recommendedName>
        <fullName evidence="1">Nif11 domain-containing protein</fullName>
    </recommendedName>
</protein>
<reference evidence="2" key="1">
    <citation type="submission" date="2009-01" db="EMBL/GenBank/DDBJ databases">
        <title>Complete sequence of chromosome Cyanothece sp. PCC 7425.</title>
        <authorList>
            <consortium name="US DOE Joint Genome Institute"/>
            <person name="Lucas S."/>
            <person name="Copeland A."/>
            <person name="Lapidus A."/>
            <person name="Glavina del Rio T."/>
            <person name="Dalin E."/>
            <person name="Tice H."/>
            <person name="Bruce D."/>
            <person name="Goodwin L."/>
            <person name="Pitluck S."/>
            <person name="Sims D."/>
            <person name="Meineke L."/>
            <person name="Brettin T."/>
            <person name="Detter J.C."/>
            <person name="Han C."/>
            <person name="Larimer F."/>
            <person name="Land M."/>
            <person name="Hauser L."/>
            <person name="Kyrpides N."/>
            <person name="Ovchinnikova G."/>
            <person name="Liberton M."/>
            <person name="Stoeckel J."/>
            <person name="Banerjee A."/>
            <person name="Singh A."/>
            <person name="Page L."/>
            <person name="Sato H."/>
            <person name="Zhao L."/>
            <person name="Sherman L."/>
            <person name="Pakrasi H."/>
            <person name="Richardson P."/>
        </authorList>
    </citation>
    <scope>NUCLEOTIDE SEQUENCE</scope>
    <source>
        <strain evidence="2">PCC 7425</strain>
    </source>
</reference>
<evidence type="ECO:0000313" key="2">
    <source>
        <dbReference type="EMBL" id="ACL43958.1"/>
    </source>
</evidence>
<dbReference type="HOGENOM" id="CLU_178480_0_0_3"/>
<feature type="domain" description="Nif11" evidence="1">
    <location>
        <begin position="5"/>
        <end position="50"/>
    </location>
</feature>
<dbReference type="AlphaFoldDB" id="B8HQG8"/>
<evidence type="ECO:0000259" key="1">
    <source>
        <dbReference type="Pfam" id="PF07862"/>
    </source>
</evidence>
<organism evidence="2">
    <name type="scientific">Cyanothece sp. (strain PCC 7425 / ATCC 29141)</name>
    <dbReference type="NCBI Taxonomy" id="395961"/>
    <lineage>
        <taxon>Bacteria</taxon>
        <taxon>Bacillati</taxon>
        <taxon>Cyanobacteriota</taxon>
        <taxon>Cyanophyceae</taxon>
        <taxon>Gomontiellales</taxon>
        <taxon>Cyanothecaceae</taxon>
        <taxon>Cyanothece</taxon>
    </lineage>
</organism>
<dbReference type="InterPro" id="IPR022516">
    <property type="entry name" value="CHP03798_Ocin"/>
</dbReference>
<name>B8HQG8_CYAP4</name>
<gene>
    <name evidence="2" type="ordered locus">Cyan7425_1588</name>
</gene>
<dbReference type="NCBIfam" id="TIGR03798">
    <property type="entry name" value="leader_Nif11"/>
    <property type="match status" value="1"/>
</dbReference>
<proteinExistence type="predicted"/>
<dbReference type="eggNOG" id="ENOG5034CC1">
    <property type="taxonomic scope" value="Bacteria"/>
</dbReference>